<name>A0A1X7VUZ0_AMPQE</name>
<dbReference type="AlphaFoldDB" id="A0A1X7VUZ0"/>
<protein>
    <submittedName>
        <fullName evidence="1">Uncharacterized protein</fullName>
    </submittedName>
</protein>
<evidence type="ECO:0000313" key="1">
    <source>
        <dbReference type="EnsemblMetazoa" id="Aqu2.1.43218_001"/>
    </source>
</evidence>
<accession>A0A1X7VUZ0</accession>
<reference evidence="1" key="1">
    <citation type="submission" date="2017-05" db="UniProtKB">
        <authorList>
            <consortium name="EnsemblMetazoa"/>
        </authorList>
    </citation>
    <scope>IDENTIFICATION</scope>
</reference>
<dbReference type="InParanoid" id="A0A1X7VUZ0"/>
<organism evidence="1">
    <name type="scientific">Amphimedon queenslandica</name>
    <name type="common">Sponge</name>
    <dbReference type="NCBI Taxonomy" id="400682"/>
    <lineage>
        <taxon>Eukaryota</taxon>
        <taxon>Metazoa</taxon>
        <taxon>Porifera</taxon>
        <taxon>Demospongiae</taxon>
        <taxon>Heteroscleromorpha</taxon>
        <taxon>Haplosclerida</taxon>
        <taxon>Niphatidae</taxon>
        <taxon>Amphimedon</taxon>
    </lineage>
</organism>
<dbReference type="EnsemblMetazoa" id="Aqu2.1.43218_001">
    <property type="protein sequence ID" value="Aqu2.1.43218_001"/>
    <property type="gene ID" value="Aqu2.1.43218"/>
</dbReference>
<proteinExistence type="predicted"/>
<sequence>MADELKDNNEWKEQTLVENMRCFDAEYDIHDGNDNNNYKNNQDMKEKVKVNVDTDGRYLMGDHVEKLHDLLDDSVQKEARQQLLAKKQCIADIGIPLYNKPEAEATKRNESLFVEVSVGHQSIMKCKVILQGKIN</sequence>